<name>A0AA35D4N6_9BURK</name>
<gene>
    <name evidence="2" type="ORF">GHA_00404</name>
</gene>
<dbReference type="Gene3D" id="3.40.50.300">
    <property type="entry name" value="P-loop containing nucleotide triphosphate hydrolases"/>
    <property type="match status" value="2"/>
</dbReference>
<dbReference type="PANTHER" id="PTHR43581">
    <property type="entry name" value="ATP/GTP PHOSPHATASE"/>
    <property type="match status" value="1"/>
</dbReference>
<dbReference type="AlphaFoldDB" id="A0AA35D4N6"/>
<evidence type="ECO:0000259" key="1">
    <source>
        <dbReference type="Pfam" id="PF13304"/>
    </source>
</evidence>
<dbReference type="InterPro" id="IPR051396">
    <property type="entry name" value="Bact_Antivir_Def_Nuclease"/>
</dbReference>
<keyword evidence="2" id="KW-0547">Nucleotide-binding</keyword>
<sequence length="430" mass="48153">MLKHLKLTNIGPADTELEFGKRLNLITGDNGLGKSFLMDVAWWSMTRKWPAEINPELTSGKKALPRGNGDAKIGFSFTAKSKPVEYVSTYARRDEAWTGQPGRPANPGLVVYAMADGGFAVWDPARNYWRTQEGMDVQDRPSAYVFSPTEVWNGLAGAEGNWLCNGLIRDWASWQKENGTAYRSLCTVLDALSPDAAEKLVPGELTRISLDDVRDIPTVRMLYGKDVAVVHASSGMRRVIALAYFLVWCWEEHQKAAKLLSEQTTTQVVFLIDEVECHLHPKWQRQIIPALLNVTKSLIAGAEVQLLAVTHSPLVMASVEPIFNDTLDAWFDLDLVAAHDEQSPTVEFKKRPFIRHGDASRWLMSEAFDLGSARSLESEMVLKEAAEILSEQVIDHGKAKALDSQLRGLLGDTDPFWIRWRYVGEKQGWL</sequence>
<proteinExistence type="predicted"/>
<dbReference type="InterPro" id="IPR027417">
    <property type="entry name" value="P-loop_NTPase"/>
</dbReference>
<dbReference type="RefSeq" id="WP_234687673.1">
    <property type="nucleotide sequence ID" value="NZ_LR813086.1"/>
</dbReference>
<dbReference type="SUPFAM" id="SSF52540">
    <property type="entry name" value="P-loop containing nucleoside triphosphate hydrolases"/>
    <property type="match status" value="1"/>
</dbReference>
<dbReference type="InterPro" id="IPR003959">
    <property type="entry name" value="ATPase_AAA_core"/>
</dbReference>
<protein>
    <submittedName>
        <fullName evidence="2">Predicted ATP-binding protein involved in virulence</fullName>
    </submittedName>
</protein>
<comment type="caution">
    <text evidence="2">The sequence shown here is derived from an EMBL/GenBank/DDBJ whole genome shotgun (WGS) entry which is preliminary data.</text>
</comment>
<keyword evidence="2" id="KW-0067">ATP-binding</keyword>
<dbReference type="GO" id="GO:0005524">
    <property type="term" value="F:ATP binding"/>
    <property type="evidence" value="ECO:0007669"/>
    <property type="project" value="UniProtKB-KW"/>
</dbReference>
<evidence type="ECO:0000313" key="3">
    <source>
        <dbReference type="Proteomes" id="UP000834458"/>
    </source>
</evidence>
<accession>A0AA35D4N6</accession>
<dbReference type="PANTHER" id="PTHR43581:SF2">
    <property type="entry name" value="EXCINUCLEASE ATPASE SUBUNIT"/>
    <property type="match status" value="1"/>
</dbReference>
<organism evidence="2 3">
    <name type="scientific">Comamonas aquatica</name>
    <dbReference type="NCBI Taxonomy" id="225991"/>
    <lineage>
        <taxon>Bacteria</taxon>
        <taxon>Pseudomonadati</taxon>
        <taxon>Pseudomonadota</taxon>
        <taxon>Betaproteobacteria</taxon>
        <taxon>Burkholderiales</taxon>
        <taxon>Comamonadaceae</taxon>
        <taxon>Comamonas</taxon>
    </lineage>
</organism>
<dbReference type="Pfam" id="PF13304">
    <property type="entry name" value="AAA_21"/>
    <property type="match status" value="1"/>
</dbReference>
<dbReference type="EMBL" id="CAHPSC010000004">
    <property type="protein sequence ID" value="CAB5662688.1"/>
    <property type="molecule type" value="Genomic_DNA"/>
</dbReference>
<feature type="domain" description="ATPase AAA-type core" evidence="1">
    <location>
        <begin position="23"/>
        <end position="317"/>
    </location>
</feature>
<dbReference type="GO" id="GO:0016887">
    <property type="term" value="F:ATP hydrolysis activity"/>
    <property type="evidence" value="ECO:0007669"/>
    <property type="project" value="InterPro"/>
</dbReference>
<evidence type="ECO:0000313" key="2">
    <source>
        <dbReference type="EMBL" id="CAB5662688.1"/>
    </source>
</evidence>
<reference evidence="2" key="1">
    <citation type="submission" date="2020-05" db="EMBL/GenBank/DDBJ databases">
        <authorList>
            <person name="Delgado-Blas J."/>
        </authorList>
    </citation>
    <scope>NUCLEOTIDE SEQUENCE</scope>
    <source>
        <strain evidence="2">BB1454</strain>
    </source>
</reference>
<dbReference type="Proteomes" id="UP000834458">
    <property type="component" value="Unassembled WGS sequence"/>
</dbReference>